<reference evidence="1" key="1">
    <citation type="submission" date="2019-08" db="EMBL/GenBank/DDBJ databases">
        <authorList>
            <person name="Kucharzyk K."/>
            <person name="Murdoch R.W."/>
            <person name="Higgins S."/>
            <person name="Loffler F."/>
        </authorList>
    </citation>
    <scope>NUCLEOTIDE SEQUENCE</scope>
</reference>
<protein>
    <submittedName>
        <fullName evidence="1">Uncharacterized protein</fullName>
    </submittedName>
</protein>
<comment type="caution">
    <text evidence="1">The sequence shown here is derived from an EMBL/GenBank/DDBJ whole genome shotgun (WGS) entry which is preliminary data.</text>
</comment>
<organism evidence="1">
    <name type="scientific">bioreactor metagenome</name>
    <dbReference type="NCBI Taxonomy" id="1076179"/>
    <lineage>
        <taxon>unclassified sequences</taxon>
        <taxon>metagenomes</taxon>
        <taxon>ecological metagenomes</taxon>
    </lineage>
</organism>
<dbReference type="AlphaFoldDB" id="A0A645CTH5"/>
<evidence type="ECO:0000313" key="1">
    <source>
        <dbReference type="EMBL" id="MPM80406.1"/>
    </source>
</evidence>
<name>A0A645CTH5_9ZZZZ</name>
<proteinExistence type="predicted"/>
<dbReference type="EMBL" id="VSSQ01030031">
    <property type="protein sequence ID" value="MPM80406.1"/>
    <property type="molecule type" value="Genomic_DNA"/>
</dbReference>
<sequence length="52" mass="5821">MARHRVGGLESPVRVIDPHVAGGRAAVQHLVPRLRKAALYLFFELVSRMVRS</sequence>
<accession>A0A645CTH5</accession>
<gene>
    <name evidence="1" type="ORF">SDC9_127453</name>
</gene>